<dbReference type="EMBL" id="GL996514">
    <property type="protein sequence ID" value="EGV65239.1"/>
    <property type="molecule type" value="Genomic_DNA"/>
</dbReference>
<dbReference type="SUPFAM" id="SSF48371">
    <property type="entry name" value="ARM repeat"/>
    <property type="match status" value="1"/>
</dbReference>
<dbReference type="GO" id="GO:0015031">
    <property type="term" value="P:protein transport"/>
    <property type="evidence" value="ECO:0007669"/>
    <property type="project" value="UniProtKB-KW"/>
</dbReference>
<evidence type="ECO:0000259" key="3">
    <source>
        <dbReference type="Pfam" id="PF12783"/>
    </source>
</evidence>
<dbReference type="Pfam" id="PF16206">
    <property type="entry name" value="Mon2_C"/>
    <property type="match status" value="1"/>
</dbReference>
<name>G3AZT7_CANTC</name>
<keyword evidence="2" id="KW-0653">Protein transport</keyword>
<keyword evidence="1" id="KW-0813">Transport</keyword>
<dbReference type="KEGG" id="cten:18248695"/>
<dbReference type="GO" id="GO:0005794">
    <property type="term" value="C:Golgi apparatus"/>
    <property type="evidence" value="ECO:0007669"/>
    <property type="project" value="UniProtKB-ARBA"/>
</dbReference>
<dbReference type="InterPro" id="IPR032691">
    <property type="entry name" value="Mon2/Sec7/BIG1-like_HUS"/>
</dbReference>
<dbReference type="InterPro" id="IPR032629">
    <property type="entry name" value="DCB_dom"/>
</dbReference>
<feature type="domain" description="Mon2/Sec7/BIG1-like dimerisation and cyclophilin-binding" evidence="5">
    <location>
        <begin position="4"/>
        <end position="170"/>
    </location>
</feature>
<dbReference type="Proteomes" id="UP000000707">
    <property type="component" value="Unassembled WGS sequence"/>
</dbReference>
<sequence>MIAVNQLTGDLTSLLNETKRRNTDVRRSCEAALSALAKYPPNHPNDQLSPADKSKVLAPFLISCNTGNARFANLAVPAIHKLIISDAIDPKDLEPLLKSLLEATHLAIDIQLRILQCLPSLMQTYGTHIRGVLLLNLLSICSSLTSNNKSTVVINTASATLQQLFTNIYDLIPVDLAGIQLTKSVQVDENEQVELDELSYEGYLIFSDLCKLIDNDSPKYFKNLAHIKTTSALEIIESILSIDKSLFSNHRELSFLLRIRLIPSLLRIINSSTDFALIIRTMRILSVLISSQLTHLVIEGEIVLSILNHILLNNDSSVWEKYAVLELFKGLFSDFNVIQTIFELYDQDPKKKNVIQELLSIISTFLQYNSHLMRNSITVPSPQSQNQLSKQNSTVKISIMDLLDKTEPPNFIPQNYPIYLIFSILLSFTDGMAKFVQSLSDSGNPKSLEYDIDFINNLISLTYPNLSMLLKSFIHSLMDNDYFHLLIRSLQKYTHTTGLLGLNSLRDGLLTLLAESIVKQDQDLDVGEADRSVLHEQGKNLIAFGESLVESLTSGDAEKKNGSSQGDPQHKSQRSLVVNFNSRHITCLRALVNLAISLGSTLTDSWKVIWITLQWCDYYINGPNDFSFVNKKEENFIPRLSQQEVTNIKTSMSKFYDSIDDYPVESYRNLMTSLVELFESEFDDESLSESQQESLETCPYNKVYFVKEIYNVSKINPIKFLVNNGESFELISNLFIKFGITKQKGVNFNFKIYIINKFNDIIKNLTTESSKTDDNVVFNRISDICLGGLNNLVIELNKQRYDELLIINNKIEIHLIILSTLNDLIENYNKNLTTEKSWNIIFSIINNPFEFRKDELKGTINDSLNDKFSLLLNSSFNSLKLILNEFIVSLPINKFKKLIDTLYNFCSQTNDLNISFSSISYFWLIGDSIKNRFNESSQTSPSANDTLTNFKEDELVKYIESATTSDVAFYKSLDIYLLLNLIKLSSDNRAQVRDGSLQTFYEIIDIHGILFDANDWKLIFNIVITKIFVIQDLETKELKETVLLKLDGMKSIFSKFHQLLDLSFWSSLFNFGREIIKLNKVEVHIVLLKKFNDLSSIEVTDDNIQKEFFEFWCGFSIEYDFVDPDLYIECLFNLMENFPLVYRKIYHTIDEDKVQKILNVFTKCLRYPIIMNRSDDTQPTSLQSKIFSNIKLIDVNEDKINVLLIRELSNLLVYQFKVRERIETKLNNSNLKSRYKLPTFISVSNASFELVQVILNKIEDFESLISDNTIVKLIKSLLDIVENNSAGANPEKPLWIECNGLLITILQKITQHPTSMNSEIWRSILRAIKICFSSQGKDNEKLNSKQYFQITNIILPLMKDVSIIDEFLTEVYLNSYLYEKNEIEVELMAPSDSIDKVIKNLVNYNFGESFGTTKPIVFYRHNSIRLVCLQELIRFINTNDEQFSTSVKLFIARTAFALRRLVEEEQVVYKRPISRTQINELKTLLTGLYTHLNTNYHPQQYSMIQSLVGLLIRFNPFIRNLHDLGRLSEDILLKFNSLSV</sequence>
<evidence type="ECO:0000256" key="2">
    <source>
        <dbReference type="ARBA" id="ARBA00022927"/>
    </source>
</evidence>
<proteinExistence type="predicted"/>
<dbReference type="InterPro" id="IPR032817">
    <property type="entry name" value="Mon2_C"/>
</dbReference>
<dbReference type="InterPro" id="IPR016024">
    <property type="entry name" value="ARM-type_fold"/>
</dbReference>
<dbReference type="STRING" id="590646.G3AZT7"/>
<evidence type="ECO:0000259" key="4">
    <source>
        <dbReference type="Pfam" id="PF16206"/>
    </source>
</evidence>
<organism evidence="7">
    <name type="scientific">Candida tenuis (strain ATCC 10573 / BCRC 21748 / CBS 615 / JCM 9827 / NBRC 10315 / NRRL Y-1498 / VKM Y-70)</name>
    <name type="common">Yeast</name>
    <name type="synonym">Yamadazyma tenuis</name>
    <dbReference type="NCBI Taxonomy" id="590646"/>
    <lineage>
        <taxon>Eukaryota</taxon>
        <taxon>Fungi</taxon>
        <taxon>Dikarya</taxon>
        <taxon>Ascomycota</taxon>
        <taxon>Saccharomycotina</taxon>
        <taxon>Pichiomycetes</taxon>
        <taxon>Debaryomycetaceae</taxon>
        <taxon>Yamadazyma</taxon>
    </lineage>
</organism>
<protein>
    <recommendedName>
        <fullName evidence="8">Endosomal peripheral membrane protein</fullName>
    </recommendedName>
</protein>
<dbReference type="Pfam" id="PF16213">
    <property type="entry name" value="DCB"/>
    <property type="match status" value="1"/>
</dbReference>
<evidence type="ECO:0000259" key="5">
    <source>
        <dbReference type="Pfam" id="PF16213"/>
    </source>
</evidence>
<evidence type="ECO:0000256" key="1">
    <source>
        <dbReference type="ARBA" id="ARBA00022448"/>
    </source>
</evidence>
<accession>G3AZT7</accession>
<evidence type="ECO:0008006" key="8">
    <source>
        <dbReference type="Google" id="ProtNLM"/>
    </source>
</evidence>
<gene>
    <name evidence="6" type="ORF">CANTEDRAFT_119351</name>
</gene>
<keyword evidence="7" id="KW-1185">Reference proteome</keyword>
<feature type="domain" description="Mon2/Sec7/BIG1-like HUS" evidence="3">
    <location>
        <begin position="200"/>
        <end position="354"/>
    </location>
</feature>
<dbReference type="GeneID" id="18248695"/>
<dbReference type="eggNOG" id="KOG1848">
    <property type="taxonomic scope" value="Eukaryota"/>
</dbReference>
<dbReference type="OrthoDB" id="294853at2759"/>
<evidence type="ECO:0000313" key="6">
    <source>
        <dbReference type="EMBL" id="EGV65239.1"/>
    </source>
</evidence>
<reference evidence="6 7" key="1">
    <citation type="journal article" date="2011" name="Proc. Natl. Acad. Sci. U.S.A.">
        <title>Comparative genomics of xylose-fermenting fungi for enhanced biofuel production.</title>
        <authorList>
            <person name="Wohlbach D.J."/>
            <person name="Kuo A."/>
            <person name="Sato T.K."/>
            <person name="Potts K.M."/>
            <person name="Salamov A.A."/>
            <person name="LaButti K.M."/>
            <person name="Sun H."/>
            <person name="Clum A."/>
            <person name="Pangilinan J.L."/>
            <person name="Lindquist E.A."/>
            <person name="Lucas S."/>
            <person name="Lapidus A."/>
            <person name="Jin M."/>
            <person name="Gunawan C."/>
            <person name="Balan V."/>
            <person name="Dale B.E."/>
            <person name="Jeffries T.W."/>
            <person name="Zinkel R."/>
            <person name="Barry K.W."/>
            <person name="Grigoriev I.V."/>
            <person name="Gasch A.P."/>
        </authorList>
    </citation>
    <scope>NUCLEOTIDE SEQUENCE [LARGE SCALE GENOMIC DNA]</scope>
    <source>
        <strain evidence="7">ATCC 10573 / BCRC 21748 / CBS 615 / JCM 9827 / NBRC 10315 / NRRL Y-1498 / VKM Y-70</strain>
    </source>
</reference>
<dbReference type="HOGENOM" id="CLU_001169_1_0_1"/>
<dbReference type="Pfam" id="PF12783">
    <property type="entry name" value="Sec7-like_HUS"/>
    <property type="match status" value="1"/>
</dbReference>
<feature type="domain" description="Mon2 C-terminal" evidence="4">
    <location>
        <begin position="885"/>
        <end position="1025"/>
    </location>
</feature>
<evidence type="ECO:0000313" key="7">
    <source>
        <dbReference type="Proteomes" id="UP000000707"/>
    </source>
</evidence>